<organism evidence="2">
    <name type="scientific">Anguilla anguilla</name>
    <name type="common">European freshwater eel</name>
    <name type="synonym">Muraena anguilla</name>
    <dbReference type="NCBI Taxonomy" id="7936"/>
    <lineage>
        <taxon>Eukaryota</taxon>
        <taxon>Metazoa</taxon>
        <taxon>Chordata</taxon>
        <taxon>Craniata</taxon>
        <taxon>Vertebrata</taxon>
        <taxon>Euteleostomi</taxon>
        <taxon>Actinopterygii</taxon>
        <taxon>Neopterygii</taxon>
        <taxon>Teleostei</taxon>
        <taxon>Anguilliformes</taxon>
        <taxon>Anguillidae</taxon>
        <taxon>Anguilla</taxon>
    </lineage>
</organism>
<evidence type="ECO:0000313" key="2">
    <source>
        <dbReference type="EMBL" id="JAI06296.1"/>
    </source>
</evidence>
<name>A0A0E9XWU1_ANGAN</name>
<feature type="region of interest" description="Disordered" evidence="1">
    <location>
        <begin position="1"/>
        <end position="43"/>
    </location>
</feature>
<dbReference type="AlphaFoldDB" id="A0A0E9XWU1"/>
<proteinExistence type="predicted"/>
<protein>
    <submittedName>
        <fullName evidence="2">Uncharacterized protein</fullName>
    </submittedName>
</protein>
<evidence type="ECO:0000256" key="1">
    <source>
        <dbReference type="SAM" id="MobiDB-lite"/>
    </source>
</evidence>
<sequence length="43" mass="4408">MMITAAARTAPEPPSPSLFARTPRRSALSAPSGAGRELSGSPR</sequence>
<accession>A0A0E9XWU1</accession>
<dbReference type="EMBL" id="GBXM01002282">
    <property type="protein sequence ID" value="JAI06296.1"/>
    <property type="molecule type" value="Transcribed_RNA"/>
</dbReference>
<reference evidence="2" key="1">
    <citation type="submission" date="2014-11" db="EMBL/GenBank/DDBJ databases">
        <authorList>
            <person name="Amaro Gonzalez C."/>
        </authorList>
    </citation>
    <scope>NUCLEOTIDE SEQUENCE</scope>
</reference>
<reference evidence="2" key="2">
    <citation type="journal article" date="2015" name="Fish Shellfish Immunol.">
        <title>Early steps in the European eel (Anguilla anguilla)-Vibrio vulnificus interaction in the gills: Role of the RtxA13 toxin.</title>
        <authorList>
            <person name="Callol A."/>
            <person name="Pajuelo D."/>
            <person name="Ebbesson L."/>
            <person name="Teles M."/>
            <person name="MacKenzie S."/>
            <person name="Amaro C."/>
        </authorList>
    </citation>
    <scope>NUCLEOTIDE SEQUENCE</scope>
</reference>